<comment type="similarity">
    <text evidence="2">Belongs to the glycosyl hydrolase 20 family.</text>
</comment>
<accession>A0A9W8HEK6</accession>
<feature type="chain" id="PRO_5040940112" description="beta-N-acetylhexosaminidase" evidence="7">
    <location>
        <begin position="23"/>
        <end position="774"/>
    </location>
</feature>
<reference evidence="10" key="1">
    <citation type="submission" date="2022-07" db="EMBL/GenBank/DDBJ databases">
        <title>Phylogenomic reconstructions and comparative analyses of Kickxellomycotina fungi.</title>
        <authorList>
            <person name="Reynolds N.K."/>
            <person name="Stajich J.E."/>
            <person name="Barry K."/>
            <person name="Grigoriev I.V."/>
            <person name="Crous P."/>
            <person name="Smith M.E."/>
        </authorList>
    </citation>
    <scope>NUCLEOTIDE SEQUENCE</scope>
    <source>
        <strain evidence="10">BCRC 34489</strain>
    </source>
</reference>
<comment type="catalytic activity">
    <reaction evidence="1">
        <text>Hydrolysis of terminal non-reducing N-acetyl-D-hexosamine residues in N-acetyl-beta-D-hexosaminides.</text>
        <dbReference type="EC" id="3.2.1.52"/>
    </reaction>
</comment>
<keyword evidence="11" id="KW-1185">Reference proteome</keyword>
<dbReference type="PANTHER" id="PTHR43678">
    <property type="entry name" value="PUTATIVE (AFU_ORTHOLOGUE AFUA_2G00640)-RELATED"/>
    <property type="match status" value="1"/>
</dbReference>
<dbReference type="SUPFAM" id="SSF55545">
    <property type="entry name" value="beta-N-acetylhexosaminidase-like domain"/>
    <property type="match status" value="1"/>
</dbReference>
<evidence type="ECO:0000313" key="10">
    <source>
        <dbReference type="EMBL" id="KAJ2780909.1"/>
    </source>
</evidence>
<feature type="domain" description="Beta-hexosaminidase bacterial type N-terminal" evidence="9">
    <location>
        <begin position="59"/>
        <end position="206"/>
    </location>
</feature>
<feature type="domain" description="Glycoside hydrolase family 20 catalytic" evidence="8">
    <location>
        <begin position="212"/>
        <end position="533"/>
    </location>
</feature>
<dbReference type="OrthoDB" id="428480at2759"/>
<evidence type="ECO:0000259" key="9">
    <source>
        <dbReference type="Pfam" id="PF02838"/>
    </source>
</evidence>
<dbReference type="EC" id="3.2.1.52" evidence="3"/>
<evidence type="ECO:0000256" key="6">
    <source>
        <dbReference type="PIRSR" id="PIRSR625705-1"/>
    </source>
</evidence>
<dbReference type="Pfam" id="PF00728">
    <property type="entry name" value="Glyco_hydro_20"/>
    <property type="match status" value="1"/>
</dbReference>
<evidence type="ECO:0000256" key="5">
    <source>
        <dbReference type="ARBA" id="ARBA00023295"/>
    </source>
</evidence>
<evidence type="ECO:0000256" key="7">
    <source>
        <dbReference type="SAM" id="SignalP"/>
    </source>
</evidence>
<feature type="signal peptide" evidence="7">
    <location>
        <begin position="1"/>
        <end position="22"/>
    </location>
</feature>
<dbReference type="EMBL" id="JANBUM010000230">
    <property type="protein sequence ID" value="KAJ2780909.1"/>
    <property type="molecule type" value="Genomic_DNA"/>
</dbReference>
<evidence type="ECO:0000256" key="4">
    <source>
        <dbReference type="ARBA" id="ARBA00022801"/>
    </source>
</evidence>
<dbReference type="Gene3D" id="3.30.379.10">
    <property type="entry name" value="Chitobiase/beta-hexosaminidase domain 2-like"/>
    <property type="match status" value="1"/>
</dbReference>
<dbReference type="Pfam" id="PF13385">
    <property type="entry name" value="Laminin_G_3"/>
    <property type="match status" value="1"/>
</dbReference>
<keyword evidence="5" id="KW-0326">Glycosidase</keyword>
<dbReference type="InterPro" id="IPR017853">
    <property type="entry name" value="GH"/>
</dbReference>
<dbReference type="GO" id="GO:0004563">
    <property type="term" value="F:beta-N-acetylhexosaminidase activity"/>
    <property type="evidence" value="ECO:0007669"/>
    <property type="project" value="UniProtKB-EC"/>
</dbReference>
<dbReference type="Pfam" id="PF02838">
    <property type="entry name" value="Glyco_hydro_20b"/>
    <property type="match status" value="1"/>
</dbReference>
<evidence type="ECO:0000256" key="2">
    <source>
        <dbReference type="ARBA" id="ARBA00006285"/>
    </source>
</evidence>
<comment type="caution">
    <text evidence="10">The sequence shown here is derived from an EMBL/GenBank/DDBJ whole genome shotgun (WGS) entry which is preliminary data.</text>
</comment>
<dbReference type="AlphaFoldDB" id="A0A9W8HEK6"/>
<dbReference type="InterPro" id="IPR013320">
    <property type="entry name" value="ConA-like_dom_sf"/>
</dbReference>
<dbReference type="Gene3D" id="3.20.20.80">
    <property type="entry name" value="Glycosidases"/>
    <property type="match status" value="1"/>
</dbReference>
<dbReference type="PANTHER" id="PTHR43678:SF1">
    <property type="entry name" value="BETA-N-ACETYLHEXOSAMINIDASE"/>
    <property type="match status" value="1"/>
</dbReference>
<dbReference type="InterPro" id="IPR025705">
    <property type="entry name" value="Beta_hexosaminidase_sua/sub"/>
</dbReference>
<evidence type="ECO:0000256" key="3">
    <source>
        <dbReference type="ARBA" id="ARBA00012663"/>
    </source>
</evidence>
<dbReference type="SUPFAM" id="SSF49899">
    <property type="entry name" value="Concanavalin A-like lectins/glucanases"/>
    <property type="match status" value="1"/>
</dbReference>
<dbReference type="Proteomes" id="UP001140172">
    <property type="component" value="Unassembled WGS sequence"/>
</dbReference>
<keyword evidence="7" id="KW-0732">Signal</keyword>
<protein>
    <recommendedName>
        <fullName evidence="3">beta-N-acetylhexosaminidase</fullName>
        <ecNumber evidence="3">3.2.1.52</ecNumber>
    </recommendedName>
</protein>
<dbReference type="CDD" id="cd06564">
    <property type="entry name" value="GH20_DspB_LnbB-like"/>
    <property type="match status" value="1"/>
</dbReference>
<gene>
    <name evidence="10" type="ORF">GGI15_003377</name>
</gene>
<dbReference type="InterPro" id="IPR029018">
    <property type="entry name" value="Hex-like_dom2"/>
</dbReference>
<dbReference type="PRINTS" id="PR00738">
    <property type="entry name" value="GLHYDRLASE20"/>
</dbReference>
<sequence>MRRVSLSLLAAAAAVGVIGVMANPVPSSTTSKTDCNTAAAIGYHPSSTSHGNSNVQPTPFVIPSLQEWNGGKGDWTISKSTRIVVDPKYASGIALDSEHSFMVNPSNLKDFAATFQAEIKEITGLDVSVVVASKYTKNDIFLTLGADAKDPKLNSEGYLLDINSKGVSIQGITSRGAFWGTRTLLQMLILADEDGFALPQGHARDYPNYNERITMHDIARKPIPLSDLKEYVTLTSFYKFNTQQLHFNDNPGMRTRDLMPDWQTKYSGFRLKSDNPLYSMYANNDTSYTKQDMREYQDFMKARGIDLIPEIDTPAHSLAFTKFHPEWTIQSDAARPDWIDLSNPEVVSFIEGLWGEFAGWFDSRELSIGADEYDATKGDLARSFINHMNDYIRTNFNKSSRMWGSDREIPGTIDISSTLQTLHWDWTMSDPTELVKRGNKVTNLNAPDCYLVPRSQSYEDFIDSQKIYELWEPWVFDILDRNNASRNLSPSEPLLTGGGFANWNDFLSESVTRVEIYDRLAKAADAFAEKLWAGSKNSDSIAYAKWAPLAKKLRENIPGITLRRRPESKGQFLISYDFEDGAVKDNSGNGYDGKLNNGAKVVDAGEGHGKAVQLSADSFITTPLESIAYPYAVGMWVKPNGEQKANAVLLESGDGRLLISNSTSQSVTFEQDGNIYNTQIVLPPNTWSHIAFSADGTKTSVFFNMRRQAIVQYFNPRWDQLRNETMLITAPINSIGSKSGNSVDGLVDGFFVLDRASYGGEMAFLGKHYANALP</sequence>
<evidence type="ECO:0000313" key="11">
    <source>
        <dbReference type="Proteomes" id="UP001140172"/>
    </source>
</evidence>
<name>A0A9W8HEK6_9FUNG</name>
<proteinExistence type="inferred from homology"/>
<organism evidence="10 11">
    <name type="scientific">Coemansia interrupta</name>
    <dbReference type="NCBI Taxonomy" id="1126814"/>
    <lineage>
        <taxon>Eukaryota</taxon>
        <taxon>Fungi</taxon>
        <taxon>Fungi incertae sedis</taxon>
        <taxon>Zoopagomycota</taxon>
        <taxon>Kickxellomycotina</taxon>
        <taxon>Kickxellomycetes</taxon>
        <taxon>Kickxellales</taxon>
        <taxon>Kickxellaceae</taxon>
        <taxon>Coemansia</taxon>
    </lineage>
</organism>
<dbReference type="InterPro" id="IPR052764">
    <property type="entry name" value="GH20_Enzymes"/>
</dbReference>
<keyword evidence="4" id="KW-0378">Hydrolase</keyword>
<evidence type="ECO:0000256" key="1">
    <source>
        <dbReference type="ARBA" id="ARBA00001231"/>
    </source>
</evidence>
<dbReference type="SUPFAM" id="SSF51445">
    <property type="entry name" value="(Trans)glycosidases"/>
    <property type="match status" value="1"/>
</dbReference>
<evidence type="ECO:0000259" key="8">
    <source>
        <dbReference type="Pfam" id="PF00728"/>
    </source>
</evidence>
<dbReference type="InterPro" id="IPR015882">
    <property type="entry name" value="HEX_bac_N"/>
</dbReference>
<feature type="active site" description="Proton donor" evidence="6">
    <location>
        <position position="372"/>
    </location>
</feature>
<dbReference type="Gene3D" id="2.60.120.200">
    <property type="match status" value="1"/>
</dbReference>
<dbReference type="GO" id="GO:0005975">
    <property type="term" value="P:carbohydrate metabolic process"/>
    <property type="evidence" value="ECO:0007669"/>
    <property type="project" value="InterPro"/>
</dbReference>
<dbReference type="InterPro" id="IPR015883">
    <property type="entry name" value="Glyco_hydro_20_cat"/>
</dbReference>